<feature type="transmembrane region" description="Helical" evidence="1">
    <location>
        <begin position="192"/>
        <end position="212"/>
    </location>
</feature>
<dbReference type="EMBL" id="BNAD01000020">
    <property type="protein sequence ID" value="GHE19260.1"/>
    <property type="molecule type" value="Genomic_DNA"/>
</dbReference>
<keyword evidence="1" id="KW-0812">Transmembrane</keyword>
<evidence type="ECO:0000313" key="2">
    <source>
        <dbReference type="EMBL" id="GHE19260.1"/>
    </source>
</evidence>
<evidence type="ECO:0000256" key="1">
    <source>
        <dbReference type="SAM" id="Phobius"/>
    </source>
</evidence>
<gene>
    <name evidence="2" type="ORF">GCM10011376_38700</name>
</gene>
<keyword evidence="1" id="KW-1133">Transmembrane helix</keyword>
<protein>
    <submittedName>
        <fullName evidence="2">Uncharacterized protein</fullName>
    </submittedName>
</protein>
<keyword evidence="3" id="KW-1185">Reference proteome</keyword>
<keyword evidence="1" id="KW-0472">Membrane</keyword>
<evidence type="ECO:0000313" key="3">
    <source>
        <dbReference type="Proteomes" id="UP000597341"/>
    </source>
</evidence>
<feature type="transmembrane region" description="Helical" evidence="1">
    <location>
        <begin position="167"/>
        <end position="185"/>
    </location>
</feature>
<name>A0ABQ3HTU3_9ACTN</name>
<dbReference type="Proteomes" id="UP000597341">
    <property type="component" value="Unassembled WGS sequence"/>
</dbReference>
<comment type="caution">
    <text evidence="2">The sequence shown here is derived from an EMBL/GenBank/DDBJ whole genome shotgun (WGS) entry which is preliminary data.</text>
</comment>
<proteinExistence type="predicted"/>
<organism evidence="2 3">
    <name type="scientific">Nocardioides flavus</name>
    <name type="common">ex Wang et al. 2016</name>
    <dbReference type="NCBI Taxonomy" id="2058780"/>
    <lineage>
        <taxon>Bacteria</taxon>
        <taxon>Bacillati</taxon>
        <taxon>Actinomycetota</taxon>
        <taxon>Actinomycetes</taxon>
        <taxon>Propionibacteriales</taxon>
        <taxon>Nocardioidaceae</taxon>
        <taxon>Nocardioides</taxon>
    </lineage>
</organism>
<sequence length="218" mass="22524">MPASSHCAAGATVSLVTDYQRILVVSTRADAAEVQRVRARMGSSAVVLTAPTAEGKRIVQGLGREAHPEVLLAPVRFPDVDRGHRLDEVVRRHAVADRFRDVVVVADPATVTLLLRVLAPDQLPESGPVTEVGLPRGSRPVPLVQAALGGGGLAVAALVLGPVLPLWLLPVLAGLVGLVLLVVPGRRHLGEAVLIAAGASVVVGLLVIAGSARFPGAW</sequence>
<reference evidence="3" key="1">
    <citation type="journal article" date="2019" name="Int. J. Syst. Evol. Microbiol.">
        <title>The Global Catalogue of Microorganisms (GCM) 10K type strain sequencing project: providing services to taxonomists for standard genome sequencing and annotation.</title>
        <authorList>
            <consortium name="The Broad Institute Genomics Platform"/>
            <consortium name="The Broad Institute Genome Sequencing Center for Infectious Disease"/>
            <person name="Wu L."/>
            <person name="Ma J."/>
        </authorList>
    </citation>
    <scope>NUCLEOTIDE SEQUENCE [LARGE SCALE GENOMIC DNA]</scope>
    <source>
        <strain evidence="3">CGMCC 1.12791</strain>
    </source>
</reference>
<accession>A0ABQ3HTU3</accession>